<dbReference type="HOGENOM" id="CLU_1384831_0_0_1"/>
<keyword evidence="2" id="KW-0732">Signal</keyword>
<dbReference type="EMBL" id="JEMT01027686">
    <property type="protein sequence ID" value="EXX56530.1"/>
    <property type="molecule type" value="Genomic_DNA"/>
</dbReference>
<reference evidence="3 4" key="1">
    <citation type="submission" date="2014-02" db="EMBL/GenBank/DDBJ databases">
        <title>Single nucleus genome sequencing reveals high similarity among nuclei of an endomycorrhizal fungus.</title>
        <authorList>
            <person name="Lin K."/>
            <person name="Geurts R."/>
            <person name="Zhang Z."/>
            <person name="Limpens E."/>
            <person name="Saunders D.G."/>
            <person name="Mu D."/>
            <person name="Pang E."/>
            <person name="Cao H."/>
            <person name="Cha H."/>
            <person name="Lin T."/>
            <person name="Zhou Q."/>
            <person name="Shang Y."/>
            <person name="Li Y."/>
            <person name="Ivanov S."/>
            <person name="Sharma T."/>
            <person name="Velzen R.V."/>
            <person name="Ruijter N.D."/>
            <person name="Aanen D.K."/>
            <person name="Win J."/>
            <person name="Kamoun S."/>
            <person name="Bisseling T."/>
            <person name="Huang S."/>
        </authorList>
    </citation>
    <scope>NUCLEOTIDE SEQUENCE [LARGE SCALE GENOMIC DNA]</scope>
    <source>
        <strain evidence="4">DAOM197198w</strain>
    </source>
</reference>
<dbReference type="OrthoDB" id="2372506at2759"/>
<keyword evidence="1" id="KW-0472">Membrane</keyword>
<organism evidence="3 4">
    <name type="scientific">Rhizophagus irregularis (strain DAOM 197198w)</name>
    <name type="common">Glomus intraradices</name>
    <dbReference type="NCBI Taxonomy" id="1432141"/>
    <lineage>
        <taxon>Eukaryota</taxon>
        <taxon>Fungi</taxon>
        <taxon>Fungi incertae sedis</taxon>
        <taxon>Mucoromycota</taxon>
        <taxon>Glomeromycotina</taxon>
        <taxon>Glomeromycetes</taxon>
        <taxon>Glomerales</taxon>
        <taxon>Glomeraceae</taxon>
        <taxon>Rhizophagus</taxon>
    </lineage>
</organism>
<comment type="caution">
    <text evidence="3">The sequence shown here is derived from an EMBL/GenBank/DDBJ whole genome shotgun (WGS) entry which is preliminary data.</text>
</comment>
<proteinExistence type="predicted"/>
<dbReference type="AlphaFoldDB" id="A0A015IQL5"/>
<evidence type="ECO:0000313" key="4">
    <source>
        <dbReference type="Proteomes" id="UP000022910"/>
    </source>
</evidence>
<protein>
    <submittedName>
        <fullName evidence="3">Uncharacterized protein</fullName>
    </submittedName>
</protein>
<evidence type="ECO:0000313" key="3">
    <source>
        <dbReference type="EMBL" id="EXX56530.1"/>
    </source>
</evidence>
<feature type="signal peptide" evidence="2">
    <location>
        <begin position="1"/>
        <end position="21"/>
    </location>
</feature>
<feature type="transmembrane region" description="Helical" evidence="1">
    <location>
        <begin position="163"/>
        <end position="183"/>
    </location>
</feature>
<feature type="chain" id="PRO_5001473829" evidence="2">
    <location>
        <begin position="22"/>
        <end position="197"/>
    </location>
</feature>
<keyword evidence="1" id="KW-0812">Transmembrane</keyword>
<dbReference type="Proteomes" id="UP000022910">
    <property type="component" value="Unassembled WGS sequence"/>
</dbReference>
<accession>A0A015IQL5</accession>
<gene>
    <name evidence="3" type="ORF">RirG_215350</name>
</gene>
<sequence>MITSKIHKTLFLAFFLPVFLSYHLDAICQQITNKLRTDGNWNLDDTFYPYSSGNITFTLTEMPCGASTLLIQLVSQNGLGGFHTRTFTSNELNVAKYVGVNVTSLREHLFRIQAMVDDFTNINCINPSFSGEICYSKYVDPPDCEREKNLAIDNCKNEKVIEITVPIATAIIGVLGGIAGVLIKQRLEKKSNKSSTP</sequence>
<keyword evidence="1" id="KW-1133">Transmembrane helix</keyword>
<keyword evidence="4" id="KW-1185">Reference proteome</keyword>
<evidence type="ECO:0000256" key="1">
    <source>
        <dbReference type="SAM" id="Phobius"/>
    </source>
</evidence>
<evidence type="ECO:0000256" key="2">
    <source>
        <dbReference type="SAM" id="SignalP"/>
    </source>
</evidence>
<name>A0A015IQL5_RHIIW</name>